<evidence type="ECO:0000313" key="4">
    <source>
        <dbReference type="Proteomes" id="UP000001542"/>
    </source>
</evidence>
<dbReference type="Proteomes" id="UP000001542">
    <property type="component" value="Unassembled WGS sequence"/>
</dbReference>
<protein>
    <submittedName>
        <fullName evidence="3">Uncharacterized protein</fullName>
    </submittedName>
</protein>
<evidence type="ECO:0000313" key="3">
    <source>
        <dbReference type="EMBL" id="EAX96536.1"/>
    </source>
</evidence>
<reference evidence="3" key="1">
    <citation type="submission" date="2006-10" db="EMBL/GenBank/DDBJ databases">
        <authorList>
            <person name="Amadeo P."/>
            <person name="Zhao Q."/>
            <person name="Wortman J."/>
            <person name="Fraser-Liggett C."/>
            <person name="Carlton J."/>
        </authorList>
    </citation>
    <scope>NUCLEOTIDE SEQUENCE</scope>
    <source>
        <strain evidence="3">G3</strain>
    </source>
</reference>
<dbReference type="VEuPathDB" id="TrichDB:TVAG_256760"/>
<evidence type="ECO:0000256" key="2">
    <source>
        <dbReference type="SAM" id="MobiDB-lite"/>
    </source>
</evidence>
<sequence length="221" mass="25419">MEDSFSGLDTPIKSQQIGKTQIPPPVSGQFSSLLSSASIMNHNLENLESRVNTCNSVYKLATDTNEIRQKEQTQHINNIQEFLNNLESRLAHIETYLKELPERVHTEAAKQIQAKSNFEDMKMLVEMMDRELSDRFDNLENIIEENDKIMTKTYKKLKNEMDQIGSIQKNEIEVGEIQNQLNMIEQKNKQMRSMVETLKDSVTDISNTNSVKTTNGSKIYN</sequence>
<dbReference type="SMR" id="A2FEY2"/>
<dbReference type="RefSeq" id="XP_001309466.1">
    <property type="nucleotide sequence ID" value="XM_001309465.1"/>
</dbReference>
<organism evidence="3 4">
    <name type="scientific">Trichomonas vaginalis (strain ATCC PRA-98 / G3)</name>
    <dbReference type="NCBI Taxonomy" id="412133"/>
    <lineage>
        <taxon>Eukaryota</taxon>
        <taxon>Metamonada</taxon>
        <taxon>Parabasalia</taxon>
        <taxon>Trichomonadida</taxon>
        <taxon>Trichomonadidae</taxon>
        <taxon>Trichomonas</taxon>
    </lineage>
</organism>
<dbReference type="KEGG" id="tva:4754309"/>
<keyword evidence="1" id="KW-0175">Coiled coil</keyword>
<proteinExistence type="predicted"/>
<dbReference type="EMBL" id="DS113754">
    <property type="protein sequence ID" value="EAX96536.1"/>
    <property type="molecule type" value="Genomic_DNA"/>
</dbReference>
<dbReference type="InParanoid" id="A2FEY2"/>
<name>A2FEY2_TRIV3</name>
<dbReference type="VEuPathDB" id="TrichDB:TVAGG3_0046900"/>
<evidence type="ECO:0000256" key="1">
    <source>
        <dbReference type="SAM" id="Coils"/>
    </source>
</evidence>
<feature type="region of interest" description="Disordered" evidence="2">
    <location>
        <begin position="1"/>
        <end position="25"/>
    </location>
</feature>
<dbReference type="AlphaFoldDB" id="A2FEY2"/>
<reference evidence="3" key="2">
    <citation type="journal article" date="2007" name="Science">
        <title>Draft genome sequence of the sexually transmitted pathogen Trichomonas vaginalis.</title>
        <authorList>
            <person name="Carlton J.M."/>
            <person name="Hirt R.P."/>
            <person name="Silva J.C."/>
            <person name="Delcher A.L."/>
            <person name="Schatz M."/>
            <person name="Zhao Q."/>
            <person name="Wortman J.R."/>
            <person name="Bidwell S.L."/>
            <person name="Alsmark U.C.M."/>
            <person name="Besteiro S."/>
            <person name="Sicheritz-Ponten T."/>
            <person name="Noel C.J."/>
            <person name="Dacks J.B."/>
            <person name="Foster P.G."/>
            <person name="Simillion C."/>
            <person name="Van de Peer Y."/>
            <person name="Miranda-Saavedra D."/>
            <person name="Barton G.J."/>
            <person name="Westrop G.D."/>
            <person name="Mueller S."/>
            <person name="Dessi D."/>
            <person name="Fiori P.L."/>
            <person name="Ren Q."/>
            <person name="Paulsen I."/>
            <person name="Zhang H."/>
            <person name="Bastida-Corcuera F.D."/>
            <person name="Simoes-Barbosa A."/>
            <person name="Brown M.T."/>
            <person name="Hayes R.D."/>
            <person name="Mukherjee M."/>
            <person name="Okumura C.Y."/>
            <person name="Schneider R."/>
            <person name="Smith A.J."/>
            <person name="Vanacova S."/>
            <person name="Villalvazo M."/>
            <person name="Haas B.J."/>
            <person name="Pertea M."/>
            <person name="Feldblyum T.V."/>
            <person name="Utterback T.R."/>
            <person name="Shu C.L."/>
            <person name="Osoegawa K."/>
            <person name="de Jong P.J."/>
            <person name="Hrdy I."/>
            <person name="Horvathova L."/>
            <person name="Zubacova Z."/>
            <person name="Dolezal P."/>
            <person name="Malik S.B."/>
            <person name="Logsdon J.M. Jr."/>
            <person name="Henze K."/>
            <person name="Gupta A."/>
            <person name="Wang C.C."/>
            <person name="Dunne R.L."/>
            <person name="Upcroft J.A."/>
            <person name="Upcroft P."/>
            <person name="White O."/>
            <person name="Salzberg S.L."/>
            <person name="Tang P."/>
            <person name="Chiu C.-H."/>
            <person name="Lee Y.-S."/>
            <person name="Embley T.M."/>
            <person name="Coombs G.H."/>
            <person name="Mottram J.C."/>
            <person name="Tachezy J."/>
            <person name="Fraser-Liggett C.M."/>
            <person name="Johnson P.J."/>
        </authorList>
    </citation>
    <scope>NUCLEOTIDE SEQUENCE [LARGE SCALE GENOMIC DNA]</scope>
    <source>
        <strain evidence="3">G3</strain>
    </source>
</reference>
<keyword evidence="4" id="KW-1185">Reference proteome</keyword>
<dbReference type="OrthoDB" id="10639507at2759"/>
<accession>A2FEY2</accession>
<gene>
    <name evidence="3" type="ORF">TVAG_256760</name>
</gene>
<feature type="coiled-coil region" evidence="1">
    <location>
        <begin position="167"/>
        <end position="201"/>
    </location>
</feature>